<gene>
    <name evidence="2" type="ORF">EAG_11947</name>
</gene>
<dbReference type="OMA" id="SHEIFRY"/>
<dbReference type="OrthoDB" id="429813at2759"/>
<dbReference type="InParanoid" id="E2A3B6"/>
<dbReference type="EMBL" id="GL436355">
    <property type="protein sequence ID" value="EFN72073.1"/>
    <property type="molecule type" value="Genomic_DNA"/>
</dbReference>
<feature type="transmembrane region" description="Helical" evidence="1">
    <location>
        <begin position="94"/>
        <end position="115"/>
    </location>
</feature>
<evidence type="ECO:0000313" key="3">
    <source>
        <dbReference type="Proteomes" id="UP000000311"/>
    </source>
</evidence>
<keyword evidence="3" id="KW-1185">Reference proteome</keyword>
<dbReference type="PANTHER" id="PTHR11011:SF107">
    <property type="entry name" value="FATTY ACYL-COA REDUCTASE"/>
    <property type="match status" value="1"/>
</dbReference>
<dbReference type="InterPro" id="IPR026055">
    <property type="entry name" value="FAR"/>
</dbReference>
<dbReference type="STRING" id="104421.E2A3B6"/>
<evidence type="ECO:0000256" key="1">
    <source>
        <dbReference type="SAM" id="Phobius"/>
    </source>
</evidence>
<dbReference type="GO" id="GO:0080019">
    <property type="term" value="F:alcohol-forming very long-chain fatty acyl-CoA reductase activity"/>
    <property type="evidence" value="ECO:0007669"/>
    <property type="project" value="InterPro"/>
</dbReference>
<dbReference type="PANTHER" id="PTHR11011">
    <property type="entry name" value="MALE STERILITY PROTEIN 2-RELATED"/>
    <property type="match status" value="1"/>
</dbReference>
<keyword evidence="1" id="KW-0472">Membrane</keyword>
<reference evidence="2 3" key="1">
    <citation type="journal article" date="2010" name="Science">
        <title>Genomic comparison of the ants Camponotus floridanus and Harpegnathos saltator.</title>
        <authorList>
            <person name="Bonasio R."/>
            <person name="Zhang G."/>
            <person name="Ye C."/>
            <person name="Mutti N.S."/>
            <person name="Fang X."/>
            <person name="Qin N."/>
            <person name="Donahue G."/>
            <person name="Yang P."/>
            <person name="Li Q."/>
            <person name="Li C."/>
            <person name="Zhang P."/>
            <person name="Huang Z."/>
            <person name="Berger S.L."/>
            <person name="Reinberg D."/>
            <person name="Wang J."/>
            <person name="Liebig J."/>
        </authorList>
    </citation>
    <scope>NUCLEOTIDE SEQUENCE [LARGE SCALE GENOMIC DNA]</scope>
    <source>
        <strain evidence="3">C129</strain>
    </source>
</reference>
<dbReference type="Gene3D" id="3.40.50.720">
    <property type="entry name" value="NAD(P)-binding Rossmann-like Domain"/>
    <property type="match status" value="1"/>
</dbReference>
<evidence type="ECO:0000313" key="2">
    <source>
        <dbReference type="EMBL" id="EFN72073.1"/>
    </source>
</evidence>
<organism evidence="3">
    <name type="scientific">Camponotus floridanus</name>
    <name type="common">Florida carpenter ant</name>
    <dbReference type="NCBI Taxonomy" id="104421"/>
    <lineage>
        <taxon>Eukaryota</taxon>
        <taxon>Metazoa</taxon>
        <taxon>Ecdysozoa</taxon>
        <taxon>Arthropoda</taxon>
        <taxon>Hexapoda</taxon>
        <taxon>Insecta</taxon>
        <taxon>Pterygota</taxon>
        <taxon>Neoptera</taxon>
        <taxon>Endopterygota</taxon>
        <taxon>Hymenoptera</taxon>
        <taxon>Apocrita</taxon>
        <taxon>Aculeata</taxon>
        <taxon>Formicoidea</taxon>
        <taxon>Formicidae</taxon>
        <taxon>Formicinae</taxon>
        <taxon>Camponotus</taxon>
    </lineage>
</organism>
<protein>
    <submittedName>
        <fullName evidence="2">Fatty acyl-CoA reductase 1</fullName>
    </submittedName>
</protein>
<dbReference type="Proteomes" id="UP000000311">
    <property type="component" value="Unassembled WGS sequence"/>
</dbReference>
<keyword evidence="1" id="KW-0812">Transmembrane</keyword>
<sequence length="123" mass="14226">MTEIGRGTIRSIICNANLVVDVVPVDFVVDTLICASWYNATQRSDTIKIYNCTSSSLHPITWREFGHLTRKHAIESPSKYVMWYPDFTFRTNKFIHTIMVAMLHFLPAFIVDLILRVQGYKPM</sequence>
<dbReference type="AlphaFoldDB" id="E2A3B6"/>
<keyword evidence="1" id="KW-1133">Transmembrane helix</keyword>
<name>E2A3B6_CAMFO</name>
<dbReference type="GO" id="GO:0035336">
    <property type="term" value="P:long-chain fatty-acyl-CoA metabolic process"/>
    <property type="evidence" value="ECO:0007669"/>
    <property type="project" value="TreeGrafter"/>
</dbReference>
<proteinExistence type="predicted"/>
<dbReference type="GO" id="GO:0005777">
    <property type="term" value="C:peroxisome"/>
    <property type="evidence" value="ECO:0007669"/>
    <property type="project" value="TreeGrafter"/>
</dbReference>
<accession>E2A3B6</accession>